<evidence type="ECO:0000313" key="2">
    <source>
        <dbReference type="EMBL" id="AKJ95783.1"/>
    </source>
</evidence>
<dbReference type="CDD" id="cd06848">
    <property type="entry name" value="GCS_H"/>
    <property type="match status" value="1"/>
</dbReference>
<gene>
    <name evidence="2" type="ORF">TVD_10620</name>
</gene>
<dbReference type="EMBL" id="CP011367">
    <property type="protein sequence ID" value="AKJ95783.1"/>
    <property type="molecule type" value="Genomic_DNA"/>
</dbReference>
<reference evidence="2 3" key="1">
    <citation type="submission" date="2015-04" db="EMBL/GenBank/DDBJ databases">
        <title>Complete Sequence for the Genome of the Thioalkalivibrio versutus D301.</title>
        <authorList>
            <person name="Mu T."/>
            <person name="Zhou J."/>
            <person name="Xu X."/>
        </authorList>
    </citation>
    <scope>NUCLEOTIDE SEQUENCE [LARGE SCALE GENOMIC DNA]</scope>
    <source>
        <strain evidence="2 3">D301</strain>
    </source>
</reference>
<dbReference type="Gene3D" id="2.40.50.100">
    <property type="match status" value="1"/>
</dbReference>
<dbReference type="GO" id="GO:0019464">
    <property type="term" value="P:glycine decarboxylation via glycine cleavage system"/>
    <property type="evidence" value="ECO:0007669"/>
    <property type="project" value="InterPro"/>
</dbReference>
<accession>A0A0G3G3K3</accession>
<proteinExistence type="predicted"/>
<evidence type="ECO:0000313" key="3">
    <source>
        <dbReference type="Proteomes" id="UP000064201"/>
    </source>
</evidence>
<dbReference type="InterPro" id="IPR011053">
    <property type="entry name" value="Single_hybrid_motif"/>
</dbReference>
<dbReference type="InterPro" id="IPR033753">
    <property type="entry name" value="GCV_H/Fam206"/>
</dbReference>
<name>A0A0G3G3K3_9GAMM</name>
<protein>
    <submittedName>
        <fullName evidence="2">Glycine cleavage system protein H</fullName>
    </submittedName>
</protein>
<dbReference type="Proteomes" id="UP000064201">
    <property type="component" value="Chromosome"/>
</dbReference>
<dbReference type="PATRIC" id="fig|106634.4.peg.2169"/>
<dbReference type="AlphaFoldDB" id="A0A0G3G3K3"/>
<evidence type="ECO:0000256" key="1">
    <source>
        <dbReference type="ARBA" id="ARBA00022823"/>
    </source>
</evidence>
<dbReference type="PANTHER" id="PTHR11715">
    <property type="entry name" value="GLYCINE CLEAVAGE SYSTEM H PROTEIN"/>
    <property type="match status" value="1"/>
</dbReference>
<dbReference type="InterPro" id="IPR002930">
    <property type="entry name" value="GCV_H"/>
</dbReference>
<dbReference type="SUPFAM" id="SSF51230">
    <property type="entry name" value="Single hybrid motif"/>
    <property type="match status" value="1"/>
</dbReference>
<dbReference type="RefSeq" id="WP_018168416.1">
    <property type="nucleotide sequence ID" value="NZ_CP011367.1"/>
</dbReference>
<dbReference type="KEGG" id="tvr:TVD_10620"/>
<dbReference type="STRING" id="106634.TVD_10620"/>
<dbReference type="Pfam" id="PF01597">
    <property type="entry name" value="GCV_H"/>
    <property type="match status" value="1"/>
</dbReference>
<dbReference type="GO" id="GO:0005829">
    <property type="term" value="C:cytosol"/>
    <property type="evidence" value="ECO:0007669"/>
    <property type="project" value="TreeGrafter"/>
</dbReference>
<dbReference type="PANTHER" id="PTHR11715:SF3">
    <property type="entry name" value="GLYCINE CLEAVAGE SYSTEM H PROTEIN-RELATED"/>
    <property type="match status" value="1"/>
</dbReference>
<dbReference type="GO" id="GO:0009249">
    <property type="term" value="P:protein lipoylation"/>
    <property type="evidence" value="ECO:0007669"/>
    <property type="project" value="TreeGrafter"/>
</dbReference>
<dbReference type="GO" id="GO:0005960">
    <property type="term" value="C:glycine cleavage complex"/>
    <property type="evidence" value="ECO:0007669"/>
    <property type="project" value="InterPro"/>
</dbReference>
<sequence length="148" mass="16790">MDCNGCEFHPELFYDDEFQIWLRREDDDTLTVGMTDLSQTIAGKIIHVRVRRPGTRRPPGKPVATIESGKWAGPIPNFIDCKIVEGNEEVLENPVLLNSDPYNAWIARVEPTNGIEAALEVFLTGDKAEEGYCKRAKDDDIQCQRKLR</sequence>
<keyword evidence="3" id="KW-1185">Reference proteome</keyword>
<keyword evidence="1" id="KW-0450">Lipoyl</keyword>
<dbReference type="OrthoDB" id="9796712at2"/>
<organism evidence="2 3">
    <name type="scientific">Thioalkalivibrio versutus</name>
    <dbReference type="NCBI Taxonomy" id="106634"/>
    <lineage>
        <taxon>Bacteria</taxon>
        <taxon>Pseudomonadati</taxon>
        <taxon>Pseudomonadota</taxon>
        <taxon>Gammaproteobacteria</taxon>
        <taxon>Chromatiales</taxon>
        <taxon>Ectothiorhodospiraceae</taxon>
        <taxon>Thioalkalivibrio</taxon>
    </lineage>
</organism>